<dbReference type="RefSeq" id="WP_020875834.1">
    <property type="nucleotide sequence ID" value="NZ_ATHJ01000072.1"/>
</dbReference>
<evidence type="ECO:0000256" key="5">
    <source>
        <dbReference type="ARBA" id="ARBA00023136"/>
    </source>
</evidence>
<feature type="transmembrane region" description="Helical" evidence="6">
    <location>
        <begin position="245"/>
        <end position="267"/>
    </location>
</feature>
<dbReference type="AlphaFoldDB" id="S7V577"/>
<dbReference type="PROSITE" id="PS50850">
    <property type="entry name" value="MFS"/>
    <property type="match status" value="1"/>
</dbReference>
<dbReference type="STRING" id="897.B2D07_01565"/>
<dbReference type="Pfam" id="PF07690">
    <property type="entry name" value="MFS_1"/>
    <property type="match status" value="1"/>
</dbReference>
<feature type="domain" description="Major facilitator superfamily (MFS) profile" evidence="7">
    <location>
        <begin position="8"/>
        <end position="388"/>
    </location>
</feature>
<dbReference type="InterPro" id="IPR036259">
    <property type="entry name" value="MFS_trans_sf"/>
</dbReference>
<keyword evidence="4 6" id="KW-1133">Transmembrane helix</keyword>
<comment type="caution">
    <text evidence="8">The sequence shown here is derived from an EMBL/GenBank/DDBJ whole genome shotgun (WGS) entry which is preliminary data.</text>
</comment>
<proteinExistence type="predicted"/>
<feature type="transmembrane region" description="Helical" evidence="6">
    <location>
        <begin position="362"/>
        <end position="382"/>
    </location>
</feature>
<sequence length="394" mass="42783">MKRLDKKIFGILFFSIFTAVTGVGIVVPLLPVYAHDLGAKGIYIGLLFASFSLSRTFFLPFFGRRSDRCGRKPLIVSGLFCYGLISFAFIAAANVELLIAIRFVQGIASAMIMPATQAYVGDITPENREGFTMGLFNMSTFIGLSLGPFLGGLLNDHFSLDAAFVSMGVLSFIGFFLSLLMLPPAATEQVIVRREAPVAFRTLLKDPYVEAIFVFRMAYTACIGAIWGFLPVFADAEFSLSSSSIGILVMLGIFTSGILQTPMGIIADRWNKRLMILLGGGIVAYSMVLFQWSWGFWDLLTASVVFGIGGSMGMAPLMAVTVQKGARIRGMGAMMSLVTVAHSLGMMLGSLLAGIMMDLVEMRYVFTSSGGVMALGTVVFFVRTLERKKREVSD</sequence>
<feature type="transmembrane region" description="Helical" evidence="6">
    <location>
        <begin position="99"/>
        <end position="119"/>
    </location>
</feature>
<evidence type="ECO:0000313" key="8">
    <source>
        <dbReference type="EMBL" id="EPR41799.1"/>
    </source>
</evidence>
<evidence type="ECO:0000256" key="3">
    <source>
        <dbReference type="ARBA" id="ARBA00022692"/>
    </source>
</evidence>
<dbReference type="InterPro" id="IPR001958">
    <property type="entry name" value="Tet-R_TetA/multi-R_MdtG-like"/>
</dbReference>
<evidence type="ECO:0000313" key="9">
    <source>
        <dbReference type="Proteomes" id="UP000014977"/>
    </source>
</evidence>
<dbReference type="PANTHER" id="PTHR23506:SF23">
    <property type="entry name" value="GH10249P"/>
    <property type="match status" value="1"/>
</dbReference>
<gene>
    <name evidence="8" type="ORF">dsmv_0099</name>
</gene>
<protein>
    <submittedName>
        <fullName evidence="8">Major facilitator superfamily MFS_1</fullName>
    </submittedName>
</protein>
<dbReference type="CDD" id="cd17325">
    <property type="entry name" value="MFS_MdtG_SLC18_like"/>
    <property type="match status" value="1"/>
</dbReference>
<evidence type="ECO:0000256" key="1">
    <source>
        <dbReference type="ARBA" id="ARBA00004141"/>
    </source>
</evidence>
<dbReference type="InterPro" id="IPR011701">
    <property type="entry name" value="MFS"/>
</dbReference>
<feature type="transmembrane region" description="Helical" evidence="6">
    <location>
        <begin position="334"/>
        <end position="356"/>
    </location>
</feature>
<dbReference type="PRINTS" id="PR01035">
    <property type="entry name" value="TCRTETA"/>
</dbReference>
<evidence type="ECO:0000256" key="2">
    <source>
        <dbReference type="ARBA" id="ARBA00022448"/>
    </source>
</evidence>
<feature type="transmembrane region" description="Helical" evidence="6">
    <location>
        <begin position="208"/>
        <end position="233"/>
    </location>
</feature>
<dbReference type="Proteomes" id="UP000014977">
    <property type="component" value="Unassembled WGS sequence"/>
</dbReference>
<name>S7V577_DESML</name>
<dbReference type="eggNOG" id="COG2814">
    <property type="taxonomic scope" value="Bacteria"/>
</dbReference>
<feature type="transmembrane region" description="Helical" evidence="6">
    <location>
        <begin position="131"/>
        <end position="150"/>
    </location>
</feature>
<dbReference type="OrthoDB" id="5412090at2"/>
<keyword evidence="3 6" id="KW-0812">Transmembrane</keyword>
<evidence type="ECO:0000256" key="6">
    <source>
        <dbReference type="SAM" id="Phobius"/>
    </source>
</evidence>
<feature type="transmembrane region" description="Helical" evidence="6">
    <location>
        <begin position="74"/>
        <end position="93"/>
    </location>
</feature>
<dbReference type="InterPro" id="IPR020846">
    <property type="entry name" value="MFS_dom"/>
</dbReference>
<comment type="subcellular location">
    <subcellularLocation>
        <location evidence="1">Membrane</location>
        <topology evidence="1">Multi-pass membrane protein</topology>
    </subcellularLocation>
</comment>
<reference evidence="8 9" key="1">
    <citation type="journal article" date="2013" name="Genome Announc.">
        <title>Draft genome sequences for three mercury-methylating, sulfate-reducing bacteria.</title>
        <authorList>
            <person name="Brown S.D."/>
            <person name="Hurt R.A.Jr."/>
            <person name="Gilmour C.C."/>
            <person name="Elias D.A."/>
        </authorList>
    </citation>
    <scope>NUCLEOTIDE SEQUENCE [LARGE SCALE GENOMIC DNA]</scope>
    <source>
        <strain evidence="8 9">DSM 2059</strain>
    </source>
</reference>
<keyword evidence="9" id="KW-1185">Reference proteome</keyword>
<feature type="transmembrane region" description="Helical" evidence="6">
    <location>
        <begin position="9"/>
        <end position="30"/>
    </location>
</feature>
<feature type="transmembrane region" description="Helical" evidence="6">
    <location>
        <begin position="300"/>
        <end position="322"/>
    </location>
</feature>
<keyword evidence="2" id="KW-0813">Transport</keyword>
<keyword evidence="5 6" id="KW-0472">Membrane</keyword>
<dbReference type="SUPFAM" id="SSF103473">
    <property type="entry name" value="MFS general substrate transporter"/>
    <property type="match status" value="1"/>
</dbReference>
<dbReference type="InterPro" id="IPR050930">
    <property type="entry name" value="MFS_Vesicular_Transporter"/>
</dbReference>
<feature type="transmembrane region" description="Helical" evidence="6">
    <location>
        <begin position="162"/>
        <end position="187"/>
    </location>
</feature>
<feature type="transmembrane region" description="Helical" evidence="6">
    <location>
        <begin position="42"/>
        <end position="62"/>
    </location>
</feature>
<evidence type="ECO:0000259" key="7">
    <source>
        <dbReference type="PROSITE" id="PS50850"/>
    </source>
</evidence>
<dbReference type="Gene3D" id="1.20.1250.20">
    <property type="entry name" value="MFS general substrate transporter like domains"/>
    <property type="match status" value="2"/>
</dbReference>
<evidence type="ECO:0000256" key="4">
    <source>
        <dbReference type="ARBA" id="ARBA00022989"/>
    </source>
</evidence>
<organism evidence="8 9">
    <name type="scientific">Desulfococcus multivorans DSM 2059</name>
    <dbReference type="NCBI Taxonomy" id="1121405"/>
    <lineage>
        <taxon>Bacteria</taxon>
        <taxon>Pseudomonadati</taxon>
        <taxon>Thermodesulfobacteriota</taxon>
        <taxon>Desulfobacteria</taxon>
        <taxon>Desulfobacterales</taxon>
        <taxon>Desulfococcaceae</taxon>
        <taxon>Desulfococcus</taxon>
    </lineage>
</organism>
<feature type="transmembrane region" description="Helical" evidence="6">
    <location>
        <begin position="274"/>
        <end position="294"/>
    </location>
</feature>
<dbReference type="GO" id="GO:0016020">
    <property type="term" value="C:membrane"/>
    <property type="evidence" value="ECO:0007669"/>
    <property type="project" value="UniProtKB-SubCell"/>
</dbReference>
<dbReference type="EMBL" id="ATHJ01000072">
    <property type="protein sequence ID" value="EPR41799.1"/>
    <property type="molecule type" value="Genomic_DNA"/>
</dbReference>
<dbReference type="GO" id="GO:0022857">
    <property type="term" value="F:transmembrane transporter activity"/>
    <property type="evidence" value="ECO:0007669"/>
    <property type="project" value="InterPro"/>
</dbReference>
<dbReference type="PANTHER" id="PTHR23506">
    <property type="entry name" value="GH10249P"/>
    <property type="match status" value="1"/>
</dbReference>
<accession>S7V577</accession>